<dbReference type="SUPFAM" id="SSF142823">
    <property type="entry name" value="ComB-like"/>
    <property type="match status" value="1"/>
</dbReference>
<keyword evidence="9" id="KW-1185">Reference proteome</keyword>
<protein>
    <recommendedName>
        <fullName evidence="4">Probable 2-phosphosulfolactate phosphatase</fullName>
        <ecNumber evidence="3">3.1.3.71</ecNumber>
    </recommendedName>
</protein>
<dbReference type="EMBL" id="JBHRSA010000041">
    <property type="protein sequence ID" value="MFC3040452.1"/>
    <property type="molecule type" value="Genomic_DNA"/>
</dbReference>
<reference evidence="9" key="1">
    <citation type="journal article" date="2019" name="Int. J. Syst. Evol. Microbiol.">
        <title>The Global Catalogue of Microorganisms (GCM) 10K type strain sequencing project: providing services to taxonomists for standard genome sequencing and annotation.</title>
        <authorList>
            <consortium name="The Broad Institute Genomics Platform"/>
            <consortium name="The Broad Institute Genome Sequencing Center for Infectious Disease"/>
            <person name="Wu L."/>
            <person name="Ma J."/>
        </authorList>
    </citation>
    <scope>NUCLEOTIDE SEQUENCE [LARGE SCALE GENOMIC DNA]</scope>
    <source>
        <strain evidence="9">KCTC 13128</strain>
    </source>
</reference>
<organism evidence="8 9">
    <name type="scientific">Virgibacillus xinjiangensis</name>
    <dbReference type="NCBI Taxonomy" id="393090"/>
    <lineage>
        <taxon>Bacteria</taxon>
        <taxon>Bacillati</taxon>
        <taxon>Bacillota</taxon>
        <taxon>Bacilli</taxon>
        <taxon>Bacillales</taxon>
        <taxon>Bacillaceae</taxon>
        <taxon>Virgibacillus</taxon>
    </lineage>
</organism>
<proteinExistence type="inferred from homology"/>
<keyword evidence="6" id="KW-0460">Magnesium</keyword>
<evidence type="ECO:0000313" key="8">
    <source>
        <dbReference type="EMBL" id="MFC3040452.1"/>
    </source>
</evidence>
<comment type="cofactor">
    <cofactor evidence="1">
        <name>Mg(2+)</name>
        <dbReference type="ChEBI" id="CHEBI:18420"/>
    </cofactor>
</comment>
<evidence type="ECO:0000256" key="5">
    <source>
        <dbReference type="ARBA" id="ARBA00022801"/>
    </source>
</evidence>
<evidence type="ECO:0000256" key="4">
    <source>
        <dbReference type="ARBA" id="ARBA00021948"/>
    </source>
</evidence>
<dbReference type="PANTHER" id="PTHR37311:SF1">
    <property type="entry name" value="2-PHOSPHOSULFOLACTATE PHOSPHATASE-RELATED"/>
    <property type="match status" value="1"/>
</dbReference>
<dbReference type="PANTHER" id="PTHR37311">
    <property type="entry name" value="2-PHOSPHOSULFOLACTATE PHOSPHATASE-RELATED"/>
    <property type="match status" value="1"/>
</dbReference>
<dbReference type="Pfam" id="PF04029">
    <property type="entry name" value="2-ph_phosp"/>
    <property type="match status" value="1"/>
</dbReference>
<evidence type="ECO:0000256" key="6">
    <source>
        <dbReference type="ARBA" id="ARBA00022842"/>
    </source>
</evidence>
<dbReference type="EC" id="3.1.3.71" evidence="3"/>
<comment type="catalytic activity">
    <reaction evidence="7">
        <text>(2R)-O-phospho-3-sulfolactate + H2O = (2R)-3-sulfolactate + phosphate</text>
        <dbReference type="Rhea" id="RHEA:23416"/>
        <dbReference type="ChEBI" id="CHEBI:15377"/>
        <dbReference type="ChEBI" id="CHEBI:15597"/>
        <dbReference type="ChEBI" id="CHEBI:43474"/>
        <dbReference type="ChEBI" id="CHEBI:58738"/>
        <dbReference type="EC" id="3.1.3.71"/>
    </reaction>
</comment>
<dbReference type="InterPro" id="IPR005238">
    <property type="entry name" value="ComB-like"/>
</dbReference>
<comment type="caution">
    <text evidence="8">The sequence shown here is derived from an EMBL/GenBank/DDBJ whole genome shotgun (WGS) entry which is preliminary data.</text>
</comment>
<accession>A0ABV7CVU5</accession>
<evidence type="ECO:0000256" key="2">
    <source>
        <dbReference type="ARBA" id="ARBA00009997"/>
    </source>
</evidence>
<dbReference type="InterPro" id="IPR036702">
    <property type="entry name" value="ComB-like_sf"/>
</dbReference>
<dbReference type="Gene3D" id="3.90.1560.10">
    <property type="entry name" value="ComB-like"/>
    <property type="match status" value="1"/>
</dbReference>
<dbReference type="RefSeq" id="WP_390271707.1">
    <property type="nucleotide sequence ID" value="NZ_JBHRSA010000041.1"/>
</dbReference>
<evidence type="ECO:0000256" key="3">
    <source>
        <dbReference type="ARBA" id="ARBA00012953"/>
    </source>
</evidence>
<evidence type="ECO:0000256" key="7">
    <source>
        <dbReference type="ARBA" id="ARBA00033711"/>
    </source>
</evidence>
<dbReference type="Proteomes" id="UP001595279">
    <property type="component" value="Unassembled WGS sequence"/>
</dbReference>
<gene>
    <name evidence="8" type="ORF">ACFOGI_09365</name>
</gene>
<comment type="similarity">
    <text evidence="2">Belongs to the ComB family.</text>
</comment>
<evidence type="ECO:0000313" key="9">
    <source>
        <dbReference type="Proteomes" id="UP001595279"/>
    </source>
</evidence>
<keyword evidence="5" id="KW-0378">Hydrolase</keyword>
<sequence length="227" mass="25158">MQISIYQGSGPQAAADAVIVIDVIRAFTVAHYAFLQGAERIYLAQTIEQAFKIKEGNPDYLLAGEVHGEAIEGFDLENSPDQVARAHLYGKSLVQKTTNGVRAALNSLNSKHVFVTGFTNAEMTAKFIRRGMGEGLETIQIIASHPTGDDDLACAEYIRSLIKDDTSITKNQVRERIIRSEAAEKFLADSTIFRPEDITRCLKELDTDFVMKINQSGKIPMIERVHL</sequence>
<evidence type="ECO:0000256" key="1">
    <source>
        <dbReference type="ARBA" id="ARBA00001946"/>
    </source>
</evidence>
<name>A0ABV7CVU5_9BACI</name>